<dbReference type="InterPro" id="IPR036612">
    <property type="entry name" value="KH_dom_type_1_sf"/>
</dbReference>
<feature type="compositionally biased region" description="Acidic residues" evidence="3">
    <location>
        <begin position="591"/>
        <end position="600"/>
    </location>
</feature>
<dbReference type="Pfam" id="PF22675">
    <property type="entry name" value="KH-I_KHDC4-BBP"/>
    <property type="match status" value="1"/>
</dbReference>
<dbReference type="Proteomes" id="UP001154282">
    <property type="component" value="Unassembled WGS sequence"/>
</dbReference>
<dbReference type="InterPro" id="IPR055256">
    <property type="entry name" value="KH_1_KHDC4/BBP-like"/>
</dbReference>
<dbReference type="InterPro" id="IPR056149">
    <property type="entry name" value="PRP5/DDX46/KHDC4_KH"/>
</dbReference>
<name>A0AAV0LBN2_9ROSI</name>
<dbReference type="GO" id="GO:0003723">
    <property type="term" value="F:RNA binding"/>
    <property type="evidence" value="ECO:0007669"/>
    <property type="project" value="InterPro"/>
</dbReference>
<feature type="compositionally biased region" description="Polar residues" evidence="3">
    <location>
        <begin position="9"/>
        <end position="24"/>
    </location>
</feature>
<feature type="region of interest" description="Disordered" evidence="3">
    <location>
        <begin position="589"/>
        <end position="623"/>
    </location>
</feature>
<evidence type="ECO:0000259" key="4">
    <source>
        <dbReference type="Pfam" id="PF22675"/>
    </source>
</evidence>
<gene>
    <name evidence="6" type="ORF">LITE_LOCUS23251</name>
</gene>
<organism evidence="6 7">
    <name type="scientific">Linum tenue</name>
    <dbReference type="NCBI Taxonomy" id="586396"/>
    <lineage>
        <taxon>Eukaryota</taxon>
        <taxon>Viridiplantae</taxon>
        <taxon>Streptophyta</taxon>
        <taxon>Embryophyta</taxon>
        <taxon>Tracheophyta</taxon>
        <taxon>Spermatophyta</taxon>
        <taxon>Magnoliopsida</taxon>
        <taxon>eudicotyledons</taxon>
        <taxon>Gunneridae</taxon>
        <taxon>Pentapetalae</taxon>
        <taxon>rosids</taxon>
        <taxon>fabids</taxon>
        <taxon>Malpighiales</taxon>
        <taxon>Linaceae</taxon>
        <taxon>Linum</taxon>
    </lineage>
</organism>
<dbReference type="PANTHER" id="PTHR15744">
    <property type="entry name" value="BLOM7"/>
    <property type="match status" value="1"/>
</dbReference>
<dbReference type="Pfam" id="PF23469">
    <property type="entry name" value="KH_12"/>
    <property type="match status" value="1"/>
</dbReference>
<sequence length="623" mass="66519">MTDERRNRVSSADSLRSATEYSQSRQRKRRKWDEPAESLAVSVGVAVPGCIPLYSGVASASSALLTNPPLVASYAIVSPALQVASVPQSSRVPAKLYQAKIQDELIIAREIVINDAEALVRYKLTKRQTQDEIQKSTGAVVITRGKYRPPNTPTDGEKPLYLHISSGAQLKDTTERILAVDRAAAMVEEMLKQGQNVQSSIPIFSKAASNGVMALSTCVYLGFEADPSNNIAARIRGPNDQYINHIMNETGASVVLRGRGSENHCNLNESQQPLHLFLSSTNSRSLEHAQSLAENLLQTIRLECGVSRVGLAKGYNAVPPPQQLLTGVESSGNLSSVNTCSVADIASPTMTSIPSIEASSSTVPNLGALGSQGVLSSAGGMVGFGLHQLSSVAYPQHLTKGGTSYSGYGGIYPQATPLQQVALVLRHTPSINSTVTPVISVGSATPLENTNTYKSTSCHSEKETAMQKRKFQELPIRSKAPAKQFQVSKLDKLSELPSTRLRVKPPSKACVSQTSNGMSSPRPRGMPPPSMANSMAPPAAPRLIPPSPSAQYMAPSEIITSGAQKRDAKISVRDETQLDKVPETLIKLMEYGDDDDDDEQTGQLLGNGSNSSSTAVGKPFWAA</sequence>
<evidence type="ECO:0000256" key="3">
    <source>
        <dbReference type="SAM" id="MobiDB-lite"/>
    </source>
</evidence>
<reference evidence="6" key="1">
    <citation type="submission" date="2022-08" db="EMBL/GenBank/DDBJ databases">
        <authorList>
            <person name="Gutierrez-Valencia J."/>
        </authorList>
    </citation>
    <scope>NUCLEOTIDE SEQUENCE</scope>
</reference>
<evidence type="ECO:0000313" key="6">
    <source>
        <dbReference type="EMBL" id="CAI0432024.1"/>
    </source>
</evidence>
<feature type="region of interest" description="Disordered" evidence="3">
    <location>
        <begin position="503"/>
        <end position="552"/>
    </location>
</feature>
<dbReference type="AlphaFoldDB" id="A0AAV0LBN2"/>
<protein>
    <recommendedName>
        <fullName evidence="1">Protein RIK</fullName>
    </recommendedName>
    <alternativeName>
        <fullName evidence="2">Rough sheath 2-interacting KH domain protein</fullName>
    </alternativeName>
</protein>
<evidence type="ECO:0000259" key="5">
    <source>
        <dbReference type="Pfam" id="PF23469"/>
    </source>
</evidence>
<dbReference type="Gene3D" id="3.30.1370.10">
    <property type="entry name" value="K Homology domain, type 1"/>
    <property type="match status" value="2"/>
</dbReference>
<keyword evidence="7" id="KW-1185">Reference proteome</keyword>
<feature type="domain" description="KHDC4/BBP-like KH-domain type I" evidence="4">
    <location>
        <begin position="225"/>
        <end position="298"/>
    </location>
</feature>
<evidence type="ECO:0000313" key="7">
    <source>
        <dbReference type="Proteomes" id="UP001154282"/>
    </source>
</evidence>
<dbReference type="EMBL" id="CAMGYJ010000006">
    <property type="protein sequence ID" value="CAI0432024.1"/>
    <property type="molecule type" value="Genomic_DNA"/>
</dbReference>
<feature type="region of interest" description="Disordered" evidence="3">
    <location>
        <begin position="1"/>
        <end position="33"/>
    </location>
</feature>
<feature type="compositionally biased region" description="Low complexity" evidence="3">
    <location>
        <begin position="604"/>
        <end position="613"/>
    </location>
</feature>
<dbReference type="SUPFAM" id="SSF54791">
    <property type="entry name" value="Eukaryotic type KH-domain (KH-domain type I)"/>
    <property type="match status" value="1"/>
</dbReference>
<dbReference type="GO" id="GO:0005634">
    <property type="term" value="C:nucleus"/>
    <property type="evidence" value="ECO:0007669"/>
    <property type="project" value="InterPro"/>
</dbReference>
<proteinExistence type="predicted"/>
<dbReference type="CDD" id="cd22471">
    <property type="entry name" value="KH-I_RIK_like_rpt1"/>
    <property type="match status" value="1"/>
</dbReference>
<feature type="domain" description="ATP-dependent RNA helicase PRP5/DDX46/KHDC4 KH" evidence="5">
    <location>
        <begin position="107"/>
        <end position="195"/>
    </location>
</feature>
<evidence type="ECO:0000256" key="2">
    <source>
        <dbReference type="ARBA" id="ARBA00081001"/>
    </source>
</evidence>
<feature type="compositionally biased region" description="Pro residues" evidence="3">
    <location>
        <begin position="538"/>
        <end position="548"/>
    </location>
</feature>
<evidence type="ECO:0000256" key="1">
    <source>
        <dbReference type="ARBA" id="ARBA00070402"/>
    </source>
</evidence>
<dbReference type="FunFam" id="3.30.1370.10:FF:000037">
    <property type="entry name" value="KH domain protein"/>
    <property type="match status" value="1"/>
</dbReference>
<comment type="caution">
    <text evidence="6">The sequence shown here is derived from an EMBL/GenBank/DDBJ whole genome shotgun (WGS) entry which is preliminary data.</text>
</comment>
<dbReference type="PANTHER" id="PTHR15744:SF0">
    <property type="entry name" value="KH HOMOLOGY DOMAIN-CONTAINING PROTEIN 4"/>
    <property type="match status" value="1"/>
</dbReference>
<dbReference type="InterPro" id="IPR031121">
    <property type="entry name" value="RIK/BLOM7"/>
</dbReference>
<accession>A0AAV0LBN2</accession>